<feature type="region of interest" description="Disordered" evidence="6">
    <location>
        <begin position="1"/>
        <end position="24"/>
    </location>
</feature>
<dbReference type="InterPro" id="IPR016162">
    <property type="entry name" value="Ald_DH_N"/>
</dbReference>
<dbReference type="InterPro" id="IPR015590">
    <property type="entry name" value="Aldehyde_DH_dom"/>
</dbReference>
<evidence type="ECO:0000256" key="1">
    <source>
        <dbReference type="ARBA" id="ARBA00009986"/>
    </source>
</evidence>
<keyword evidence="3 5" id="KW-0560">Oxidoreductase</keyword>
<evidence type="ECO:0000256" key="5">
    <source>
        <dbReference type="RuleBase" id="RU003345"/>
    </source>
</evidence>
<dbReference type="RefSeq" id="WP_382185077.1">
    <property type="nucleotide sequence ID" value="NZ_JBHSZI010000001.1"/>
</dbReference>
<dbReference type="FunFam" id="3.40.309.10:FF:000012">
    <property type="entry name" value="Betaine aldehyde dehydrogenase"/>
    <property type="match status" value="1"/>
</dbReference>
<evidence type="ECO:0000259" key="7">
    <source>
        <dbReference type="Pfam" id="PF00171"/>
    </source>
</evidence>
<organism evidence="8 9">
    <name type="scientific">Halovenus salina</name>
    <dbReference type="NCBI Taxonomy" id="1510225"/>
    <lineage>
        <taxon>Archaea</taxon>
        <taxon>Methanobacteriati</taxon>
        <taxon>Methanobacteriota</taxon>
        <taxon>Stenosarchaea group</taxon>
        <taxon>Halobacteria</taxon>
        <taxon>Halobacteriales</taxon>
        <taxon>Haloarculaceae</taxon>
        <taxon>Halovenus</taxon>
    </lineage>
</organism>
<feature type="compositionally biased region" description="Polar residues" evidence="6">
    <location>
        <begin position="1"/>
        <end position="11"/>
    </location>
</feature>
<dbReference type="FunFam" id="3.40.605.10:FF:000007">
    <property type="entry name" value="NAD/NADP-dependent betaine aldehyde dehydrogenase"/>
    <property type="match status" value="1"/>
</dbReference>
<feature type="compositionally biased region" description="Basic and acidic residues" evidence="6">
    <location>
        <begin position="12"/>
        <end position="21"/>
    </location>
</feature>
<name>A0ABD5VYF9_9EURY</name>
<dbReference type="GO" id="GO:0016491">
    <property type="term" value="F:oxidoreductase activity"/>
    <property type="evidence" value="ECO:0007669"/>
    <property type="project" value="UniProtKB-KW"/>
</dbReference>
<dbReference type="Gene3D" id="3.40.309.10">
    <property type="entry name" value="Aldehyde Dehydrogenase, Chain A, domain 2"/>
    <property type="match status" value="1"/>
</dbReference>
<dbReference type="EMBL" id="JBHSZI010000001">
    <property type="protein sequence ID" value="MFC7058206.1"/>
    <property type="molecule type" value="Genomic_DNA"/>
</dbReference>
<feature type="domain" description="Aldehyde dehydrogenase" evidence="7">
    <location>
        <begin position="39"/>
        <end position="505"/>
    </location>
</feature>
<dbReference type="PANTHER" id="PTHR11699">
    <property type="entry name" value="ALDEHYDE DEHYDROGENASE-RELATED"/>
    <property type="match status" value="1"/>
</dbReference>
<reference evidence="8 9" key="1">
    <citation type="journal article" date="2019" name="Int. J. Syst. Evol. Microbiol.">
        <title>The Global Catalogue of Microorganisms (GCM) 10K type strain sequencing project: providing services to taxonomists for standard genome sequencing and annotation.</title>
        <authorList>
            <consortium name="The Broad Institute Genomics Platform"/>
            <consortium name="The Broad Institute Genome Sequencing Center for Infectious Disease"/>
            <person name="Wu L."/>
            <person name="Ma J."/>
        </authorList>
    </citation>
    <scope>NUCLEOTIDE SEQUENCE [LARGE SCALE GENOMIC DNA]</scope>
    <source>
        <strain evidence="8 9">JCM 30072</strain>
    </source>
</reference>
<dbReference type="InterPro" id="IPR016163">
    <property type="entry name" value="Ald_DH_C"/>
</dbReference>
<dbReference type="PROSITE" id="PS00070">
    <property type="entry name" value="ALDEHYDE_DEHYDR_CYS"/>
    <property type="match status" value="1"/>
</dbReference>
<evidence type="ECO:0000313" key="9">
    <source>
        <dbReference type="Proteomes" id="UP001596445"/>
    </source>
</evidence>
<sequence length="512" mass="55362">MGATDNSSTTVDEIKQRHESTASDVLTEDTYGHYIGGEWVDADNGETFSTVDPTTGSELAQAQAGTAADIDRAVAAAREAFEREFADTHPDERQRLLTDIAEIVEENHQRLATIEVLDNGKPIEEAMGDIALVADFFRYFAGAARTATGEQVPTGDLFDRDKHISTLHEPYGVVGQITPWNFPLLMATWKLAPALAAGNCTVLKPSEETPLSVLEFCKLADSTVPDGVINVVTGYGEEAGEPLTTHDDVDKLAFTGSTAVGKDIAHNAADSVTPTTLELGGKSPVIIHEDADLEQAVETCMMAIFFNTGECCAAGSRIFVHENIKDDFLEAFAGAAETLQMGDPLLEETDLGPKVSQEQAERTMEYIQLARDDDADVVVGGDTPDDDALAEGAFVEPTVIDNIDHDNDAVQEEIFGPVEEIFTWSEYDEMIEQANDVDYGLASGVITSNINKAYDTAEDLEAGVVWVNHYNDVSPGMPFGGYKQSGNGRENAMETIREYTQTKSISVNLGPR</sequence>
<protein>
    <submittedName>
        <fullName evidence="8">Aldehyde dehydrogenase family protein</fullName>
    </submittedName>
</protein>
<proteinExistence type="inferred from homology"/>
<dbReference type="InterPro" id="IPR029510">
    <property type="entry name" value="Ald_DH_CS_GLU"/>
</dbReference>
<dbReference type="FunFam" id="3.40.605.10:FF:000026">
    <property type="entry name" value="Aldehyde dehydrogenase, putative"/>
    <property type="match status" value="1"/>
</dbReference>
<dbReference type="PROSITE" id="PS00687">
    <property type="entry name" value="ALDEHYDE_DEHYDR_GLU"/>
    <property type="match status" value="1"/>
</dbReference>
<dbReference type="Pfam" id="PF00171">
    <property type="entry name" value="Aldedh"/>
    <property type="match status" value="1"/>
</dbReference>
<comment type="similarity">
    <text evidence="1 5">Belongs to the aldehyde dehydrogenase family.</text>
</comment>
<evidence type="ECO:0000256" key="3">
    <source>
        <dbReference type="ARBA" id="ARBA00023002"/>
    </source>
</evidence>
<dbReference type="SUPFAM" id="SSF53720">
    <property type="entry name" value="ALDH-like"/>
    <property type="match status" value="1"/>
</dbReference>
<accession>A0ABD5VYF9</accession>
<dbReference type="InterPro" id="IPR016160">
    <property type="entry name" value="Ald_DH_CS_CYS"/>
</dbReference>
<comment type="subunit">
    <text evidence="2">Homotetramer.</text>
</comment>
<comment type="caution">
    <text evidence="8">The sequence shown here is derived from an EMBL/GenBank/DDBJ whole genome shotgun (WGS) entry which is preliminary data.</text>
</comment>
<feature type="active site" evidence="4">
    <location>
        <position position="278"/>
    </location>
</feature>
<dbReference type="InterPro" id="IPR016161">
    <property type="entry name" value="Ald_DH/histidinol_DH"/>
</dbReference>
<gene>
    <name evidence="8" type="ORF">ACFQQG_08490</name>
</gene>
<dbReference type="Gene3D" id="3.40.605.10">
    <property type="entry name" value="Aldehyde Dehydrogenase, Chain A, domain 1"/>
    <property type="match status" value="1"/>
</dbReference>
<evidence type="ECO:0000256" key="4">
    <source>
        <dbReference type="PROSITE-ProRule" id="PRU10007"/>
    </source>
</evidence>
<dbReference type="Proteomes" id="UP001596445">
    <property type="component" value="Unassembled WGS sequence"/>
</dbReference>
<keyword evidence="9" id="KW-1185">Reference proteome</keyword>
<dbReference type="AlphaFoldDB" id="A0ABD5VYF9"/>
<evidence type="ECO:0000256" key="2">
    <source>
        <dbReference type="ARBA" id="ARBA00011881"/>
    </source>
</evidence>
<evidence type="ECO:0000313" key="8">
    <source>
        <dbReference type="EMBL" id="MFC7058206.1"/>
    </source>
</evidence>
<evidence type="ECO:0000256" key="6">
    <source>
        <dbReference type="SAM" id="MobiDB-lite"/>
    </source>
</evidence>